<dbReference type="SUPFAM" id="SSF52374">
    <property type="entry name" value="Nucleotidylyl transferase"/>
    <property type="match status" value="1"/>
</dbReference>
<evidence type="ECO:0000256" key="12">
    <source>
        <dbReference type="SAM" id="Coils"/>
    </source>
</evidence>
<evidence type="ECO:0000256" key="11">
    <source>
        <dbReference type="ARBA" id="ARBA00047552"/>
    </source>
</evidence>
<evidence type="ECO:0000256" key="7">
    <source>
        <dbReference type="ARBA" id="ARBA00022840"/>
    </source>
</evidence>
<dbReference type="NCBIfam" id="NF004349">
    <property type="entry name" value="PRK05729.1"/>
    <property type="match status" value="1"/>
</dbReference>
<dbReference type="NCBIfam" id="TIGR00422">
    <property type="entry name" value="valS"/>
    <property type="match status" value="1"/>
</dbReference>
<dbReference type="AlphaFoldDB" id="T1D4S8"/>
<dbReference type="Pfam" id="PF08264">
    <property type="entry name" value="Anticodon_1"/>
    <property type="match status" value="1"/>
</dbReference>
<keyword evidence="9 16" id="KW-0030">Aminoacyl-tRNA synthetase</keyword>
<dbReference type="GO" id="GO:0002161">
    <property type="term" value="F:aminoacyl-tRNA deacylase activity"/>
    <property type="evidence" value="ECO:0007669"/>
    <property type="project" value="InterPro"/>
</dbReference>
<comment type="subunit">
    <text evidence="2">Monomer.</text>
</comment>
<keyword evidence="8" id="KW-0648">Protein biosynthesis</keyword>
<reference evidence="16" key="2">
    <citation type="journal article" date="2014" name="ISME J.">
        <title>Microbial stratification in low pH oxic and suboxic macroscopic growths along an acid mine drainage.</title>
        <authorList>
            <person name="Mendez-Garcia C."/>
            <person name="Mesa V."/>
            <person name="Sprenger R.R."/>
            <person name="Richter M."/>
            <person name="Diez M.S."/>
            <person name="Solano J."/>
            <person name="Bargiela R."/>
            <person name="Golyshina O.V."/>
            <person name="Manteca A."/>
            <person name="Ramos J.L."/>
            <person name="Gallego J.R."/>
            <person name="Llorente I."/>
            <person name="Martins Dos Santos V.A."/>
            <person name="Jensen O.N."/>
            <person name="Pelaez A.I."/>
            <person name="Sanchez J."/>
            <person name="Ferrer M."/>
        </authorList>
    </citation>
    <scope>NUCLEOTIDE SEQUENCE</scope>
</reference>
<keyword evidence="7" id="KW-0067">ATP-binding</keyword>
<accession>T1D4S8</accession>
<dbReference type="GO" id="GO:0005524">
    <property type="term" value="F:ATP binding"/>
    <property type="evidence" value="ECO:0007669"/>
    <property type="project" value="UniProtKB-KW"/>
</dbReference>
<evidence type="ECO:0000256" key="10">
    <source>
        <dbReference type="ARBA" id="ARBA00029936"/>
    </source>
</evidence>
<evidence type="ECO:0000256" key="4">
    <source>
        <dbReference type="ARBA" id="ARBA00022490"/>
    </source>
</evidence>
<comment type="catalytic activity">
    <reaction evidence="11">
        <text>tRNA(Val) + L-valine + ATP = L-valyl-tRNA(Val) + AMP + diphosphate</text>
        <dbReference type="Rhea" id="RHEA:10704"/>
        <dbReference type="Rhea" id="RHEA-COMP:9672"/>
        <dbReference type="Rhea" id="RHEA-COMP:9708"/>
        <dbReference type="ChEBI" id="CHEBI:30616"/>
        <dbReference type="ChEBI" id="CHEBI:33019"/>
        <dbReference type="ChEBI" id="CHEBI:57762"/>
        <dbReference type="ChEBI" id="CHEBI:78442"/>
        <dbReference type="ChEBI" id="CHEBI:78537"/>
        <dbReference type="ChEBI" id="CHEBI:456215"/>
        <dbReference type="EC" id="6.1.1.9"/>
    </reaction>
</comment>
<dbReference type="InterPro" id="IPR001412">
    <property type="entry name" value="aa-tRNA-synth_I_CS"/>
</dbReference>
<dbReference type="PRINTS" id="PR00986">
    <property type="entry name" value="TRNASYNTHVAL"/>
</dbReference>
<dbReference type="InterPro" id="IPR002303">
    <property type="entry name" value="Valyl-tRNA_ligase"/>
</dbReference>
<dbReference type="SUPFAM" id="SSF46589">
    <property type="entry name" value="tRNA-binding arm"/>
    <property type="match status" value="1"/>
</dbReference>
<dbReference type="InterPro" id="IPR033705">
    <property type="entry name" value="Anticodon_Ia_Val"/>
</dbReference>
<keyword evidence="6" id="KW-0547">Nucleotide-binding</keyword>
<evidence type="ECO:0000259" key="13">
    <source>
        <dbReference type="Pfam" id="PF00133"/>
    </source>
</evidence>
<dbReference type="PANTHER" id="PTHR11946">
    <property type="entry name" value="VALYL-TRNA SYNTHETASES"/>
    <property type="match status" value="1"/>
</dbReference>
<name>T1D4S8_9ZZZZ</name>
<dbReference type="PROSITE" id="PS00178">
    <property type="entry name" value="AA_TRNA_LIGASE_I"/>
    <property type="match status" value="1"/>
</dbReference>
<evidence type="ECO:0000259" key="15">
    <source>
        <dbReference type="Pfam" id="PF10458"/>
    </source>
</evidence>
<dbReference type="GO" id="GO:0004832">
    <property type="term" value="F:valine-tRNA ligase activity"/>
    <property type="evidence" value="ECO:0007669"/>
    <property type="project" value="UniProtKB-EC"/>
</dbReference>
<dbReference type="SUPFAM" id="SSF47323">
    <property type="entry name" value="Anticodon-binding domain of a subclass of class I aminoacyl-tRNA synthetases"/>
    <property type="match status" value="1"/>
</dbReference>
<dbReference type="Gene3D" id="1.10.730.10">
    <property type="entry name" value="Isoleucyl-tRNA Synthetase, Domain 1"/>
    <property type="match status" value="1"/>
</dbReference>
<dbReference type="EC" id="6.1.1.9" evidence="3"/>
<feature type="domain" description="Valyl-tRNA synthetase tRNA-binding arm" evidence="15">
    <location>
        <begin position="896"/>
        <end position="960"/>
    </location>
</feature>
<dbReference type="Gene3D" id="1.10.287.380">
    <property type="entry name" value="Valyl-tRNA synthetase, C-terminal domain"/>
    <property type="match status" value="1"/>
</dbReference>
<dbReference type="Pfam" id="PF00133">
    <property type="entry name" value="tRNA-synt_1"/>
    <property type="match status" value="1"/>
</dbReference>
<dbReference type="GO" id="GO:0005829">
    <property type="term" value="C:cytosol"/>
    <property type="evidence" value="ECO:0007669"/>
    <property type="project" value="TreeGrafter"/>
</dbReference>
<feature type="domain" description="Aminoacyl-tRNA synthetase class Ia" evidence="13">
    <location>
        <begin position="17"/>
        <end position="637"/>
    </location>
</feature>
<sequence length="967" mass="111232">MNVDLPKAYEPQLVEKKIYAFWQSLGLFQPSKNGTPYCIMLPPPNVTGTLHMGHAFQDTLMDILIRHARMKGRRVLWQVGTDHAGIATQIVVERELQKKGIQRGSLGRDEFVKRVWEWKEQSGQTIIDQMMRLGCSADWSRQRFTLDPGMSHAVSEAFIRLFKNGKIYRGRRLVNWDPVLETALSDLEVRSENEDGFLWYIRYLRSDGKPPLVVATTRPETIFGDVAVAVHPDDPRYRELHGKLVRLPITNRAIPVIPDPFVDAGFGSGCVKITPAHDFHDFEVWERLHEKYKLPLFRILDETGHLQDPAIDRQPNGSSLVWLPPGMDWNAPELGSGKLIPQEFLGLDRMQIRQTVIERLTAEQLIEKIEPHQLAIPRGDRSGAVLEPMLTEQWYMRTQEVAQHAIHAVECGKIKFVPEHWTKTYFDWMHNIQDWCISRQLWWGHRIPAWSTPEGHWYVGTSEDEVRTEYKLDPTIELNQDQDVLDTWFSSALWPFSTLGWPNDSTDFESFYPTEVLVTGFDIIFFWVARMIMMSLYFQNDVPFRTVYVHALVRDAEGQKMSKSKGNVLDPLDLIDGIGLEALIKKRTQGLLLSHQTKTIERATKNEYPQGIPAFGTDALRFTFAVMASPGRDIRFSLNRIAGYRNFCNKLWNAGRFICHHITSGVDATHLNLSGSTTWDRWIISRFETAAASAETALQEYRFDELANILYDFTWNEFCGWYLETAKVVFSETDSDSEHKRTSTRATLVFLYDRLLCLLHPVIPFVTEELWQQFSVFCKRTSPSIMTAPYPCADRQRMDPTIEQRIRYIQEIIMAIRRLRSMYGIPDGRHIRATMSVTHAAEDIRAFIHSEAGTIRTLAHLESLDELAETQSIGKGFAPIVTSAATFWIPLVEYIDLEKERARVTKDLHSNQVKLDSLKARLGNTGFLDHAPAELIQMEHGRLEALELHCSELEKQLEVLQTLLTHV</sequence>
<dbReference type="PANTHER" id="PTHR11946:SF93">
    <property type="entry name" value="VALINE--TRNA LIGASE, CHLOROPLASTIC_MITOCHONDRIAL 2"/>
    <property type="match status" value="1"/>
</dbReference>
<keyword evidence="4" id="KW-0963">Cytoplasm</keyword>
<evidence type="ECO:0000256" key="5">
    <source>
        <dbReference type="ARBA" id="ARBA00022598"/>
    </source>
</evidence>
<dbReference type="InterPro" id="IPR019499">
    <property type="entry name" value="Val-tRNA_synth_tRNA-bd"/>
</dbReference>
<dbReference type="Pfam" id="PF10458">
    <property type="entry name" value="Val_tRNA-synt_C"/>
    <property type="match status" value="1"/>
</dbReference>
<dbReference type="FunFam" id="3.40.50.620:FF:000032">
    <property type="entry name" value="Valine--tRNA ligase"/>
    <property type="match status" value="1"/>
</dbReference>
<evidence type="ECO:0000256" key="2">
    <source>
        <dbReference type="ARBA" id="ARBA00011245"/>
    </source>
</evidence>
<dbReference type="Gene3D" id="3.40.50.620">
    <property type="entry name" value="HUPs"/>
    <property type="match status" value="2"/>
</dbReference>
<evidence type="ECO:0000313" key="16">
    <source>
        <dbReference type="EMBL" id="EQD76509.1"/>
    </source>
</evidence>
<reference evidence="16" key="1">
    <citation type="submission" date="2013-08" db="EMBL/GenBank/DDBJ databases">
        <authorList>
            <person name="Mendez C."/>
            <person name="Richter M."/>
            <person name="Ferrer M."/>
            <person name="Sanchez J."/>
        </authorList>
    </citation>
    <scope>NUCLEOTIDE SEQUENCE</scope>
</reference>
<dbReference type="InterPro" id="IPR010978">
    <property type="entry name" value="tRNA-bd_arm"/>
</dbReference>
<evidence type="ECO:0000256" key="3">
    <source>
        <dbReference type="ARBA" id="ARBA00013169"/>
    </source>
</evidence>
<comment type="caution">
    <text evidence="16">The sequence shown here is derived from an EMBL/GenBank/DDBJ whole genome shotgun (WGS) entry which is preliminary data.</text>
</comment>
<proteinExistence type="inferred from homology"/>
<dbReference type="InterPro" id="IPR009008">
    <property type="entry name" value="Val/Leu/Ile-tRNA-synth_edit"/>
</dbReference>
<dbReference type="InterPro" id="IPR014729">
    <property type="entry name" value="Rossmann-like_a/b/a_fold"/>
</dbReference>
<evidence type="ECO:0000256" key="6">
    <source>
        <dbReference type="ARBA" id="ARBA00022741"/>
    </source>
</evidence>
<evidence type="ECO:0000256" key="8">
    <source>
        <dbReference type="ARBA" id="ARBA00022917"/>
    </source>
</evidence>
<feature type="coiled-coil region" evidence="12">
    <location>
        <begin position="936"/>
        <end position="963"/>
    </location>
</feature>
<dbReference type="EMBL" id="AUZY01001042">
    <property type="protein sequence ID" value="EQD76509.1"/>
    <property type="molecule type" value="Genomic_DNA"/>
</dbReference>
<dbReference type="Gene3D" id="3.90.740.10">
    <property type="entry name" value="Valyl/Leucyl/Isoleucyl-tRNA synthetase, editing domain"/>
    <property type="match status" value="2"/>
</dbReference>
<dbReference type="FunFam" id="3.40.50.620:FF:000078">
    <property type="entry name" value="Valine--tRNA ligase, mitochondrial"/>
    <property type="match status" value="1"/>
</dbReference>
<dbReference type="InterPro" id="IPR002300">
    <property type="entry name" value="aa-tRNA-synth_Ia"/>
</dbReference>
<comment type="subcellular location">
    <subcellularLocation>
        <location evidence="1">Cytoplasm</location>
    </subcellularLocation>
</comment>
<evidence type="ECO:0000259" key="14">
    <source>
        <dbReference type="Pfam" id="PF08264"/>
    </source>
</evidence>
<organism evidence="16">
    <name type="scientific">mine drainage metagenome</name>
    <dbReference type="NCBI Taxonomy" id="410659"/>
    <lineage>
        <taxon>unclassified sequences</taxon>
        <taxon>metagenomes</taxon>
        <taxon>ecological metagenomes</taxon>
    </lineage>
</organism>
<feature type="domain" description="Methionyl/Valyl/Leucyl/Isoleucyl-tRNA synthetase anticodon-binding" evidence="14">
    <location>
        <begin position="680"/>
        <end position="829"/>
    </location>
</feature>
<keyword evidence="5 16" id="KW-0436">Ligase</keyword>
<dbReference type="InterPro" id="IPR013155">
    <property type="entry name" value="M/V/L/I-tRNA-synth_anticd-bd"/>
</dbReference>
<dbReference type="HAMAP" id="MF_02004">
    <property type="entry name" value="Val_tRNA_synth_type1"/>
    <property type="match status" value="1"/>
</dbReference>
<dbReference type="GO" id="GO:0006438">
    <property type="term" value="P:valyl-tRNA aminoacylation"/>
    <property type="evidence" value="ECO:0007669"/>
    <property type="project" value="InterPro"/>
</dbReference>
<evidence type="ECO:0000256" key="9">
    <source>
        <dbReference type="ARBA" id="ARBA00023146"/>
    </source>
</evidence>
<dbReference type="InterPro" id="IPR037118">
    <property type="entry name" value="Val-tRNA_synth_C_sf"/>
</dbReference>
<evidence type="ECO:0000256" key="1">
    <source>
        <dbReference type="ARBA" id="ARBA00004496"/>
    </source>
</evidence>
<protein>
    <recommendedName>
        <fullName evidence="3">valine--tRNA ligase</fullName>
        <ecNumber evidence="3">6.1.1.9</ecNumber>
    </recommendedName>
    <alternativeName>
        <fullName evidence="10">Valyl-tRNA synthetase</fullName>
    </alternativeName>
</protein>
<dbReference type="SUPFAM" id="SSF50677">
    <property type="entry name" value="ValRS/IleRS/LeuRS editing domain"/>
    <property type="match status" value="1"/>
</dbReference>
<dbReference type="InterPro" id="IPR009080">
    <property type="entry name" value="tRNAsynth_Ia_anticodon-bd"/>
</dbReference>
<keyword evidence="12" id="KW-0175">Coiled coil</keyword>
<gene>
    <name evidence="16" type="ORF">B1B_01634</name>
</gene>
<dbReference type="CDD" id="cd00817">
    <property type="entry name" value="ValRS_core"/>
    <property type="match status" value="1"/>
</dbReference>
<dbReference type="CDD" id="cd07962">
    <property type="entry name" value="Anticodon_Ia_Val"/>
    <property type="match status" value="1"/>
</dbReference>